<evidence type="ECO:0000313" key="2">
    <source>
        <dbReference type="EMBL" id="GKT27246.1"/>
    </source>
</evidence>
<feature type="region of interest" description="Disordered" evidence="1">
    <location>
        <begin position="211"/>
        <end position="327"/>
    </location>
</feature>
<feature type="region of interest" description="Disordered" evidence="1">
    <location>
        <begin position="56"/>
        <end position="77"/>
    </location>
</feature>
<sequence>MSDGQKSSVRDFDIDTFNQDLESFTKLVQDQLPKAETRADVHLDLGEGKQTIVSSYRYSKSDKNPPLDTSSSDKFPSTSKFDLLEIASGKTEIYQGTKDSPPVDKSSEPVSTDKKPSYLDTLSLHTDSSKDPAHPPRIKHISSTSSISSMSDDSEGMYTIPEDRTYHSTAFQQFSSIPKENSFETTQKQHDSSQSLLKCSVSNAQPNLISITPQVPFHPTSPGGYTTHISHISEPNATSPEEPCRKKPDDDSYATNPSENPSFLSEQKVETDQQVTVQPQRPSTDFSSVKIPPVQSFEQQTSQQHPSYPPTTNPPVVTQPSSFSQHPDRVDSDFLTSVFMSHPYLIPIPPPPQCESSLYPLLLRAVICMGIGKRVEPSRDSKDGVSISSVIPPNLSKPASSGSSIAFSLSSVKPPTHLSLATSPLPSPLVGGLLS</sequence>
<feature type="compositionally biased region" description="Basic and acidic residues" evidence="1">
    <location>
        <begin position="101"/>
        <end position="117"/>
    </location>
</feature>
<feature type="compositionally biased region" description="Polar residues" evidence="1">
    <location>
        <begin position="296"/>
        <end position="305"/>
    </location>
</feature>
<feature type="compositionally biased region" description="Polar residues" evidence="1">
    <location>
        <begin position="223"/>
        <end position="239"/>
    </location>
</feature>
<name>A0ABQ5K3U2_9EUKA</name>
<dbReference type="Proteomes" id="UP001057375">
    <property type="component" value="Unassembled WGS sequence"/>
</dbReference>
<evidence type="ECO:0000256" key="1">
    <source>
        <dbReference type="SAM" id="MobiDB-lite"/>
    </source>
</evidence>
<reference evidence="2" key="1">
    <citation type="submission" date="2022-03" db="EMBL/GenBank/DDBJ databases">
        <title>Draft genome sequence of Aduncisulcus paluster, a free-living microaerophilic Fornicata.</title>
        <authorList>
            <person name="Yuyama I."/>
            <person name="Kume K."/>
            <person name="Tamura T."/>
            <person name="Inagaki Y."/>
            <person name="Hashimoto T."/>
        </authorList>
    </citation>
    <scope>NUCLEOTIDE SEQUENCE</scope>
    <source>
        <strain evidence="2">NY0171</strain>
    </source>
</reference>
<feature type="compositionally biased region" description="Polar residues" evidence="1">
    <location>
        <begin position="253"/>
        <end position="265"/>
    </location>
</feature>
<feature type="region of interest" description="Disordered" evidence="1">
    <location>
        <begin position="375"/>
        <end position="399"/>
    </location>
</feature>
<feature type="compositionally biased region" description="Polar residues" evidence="1">
    <location>
        <begin position="67"/>
        <end position="77"/>
    </location>
</feature>
<feature type="non-terminal residue" evidence="2">
    <location>
        <position position="435"/>
    </location>
</feature>
<keyword evidence="3" id="KW-1185">Reference proteome</keyword>
<comment type="caution">
    <text evidence="2">The sequence shown here is derived from an EMBL/GenBank/DDBJ whole genome shotgun (WGS) entry which is preliminary data.</text>
</comment>
<protein>
    <submittedName>
        <fullName evidence="2">Uncharacterized protein</fullName>
    </submittedName>
</protein>
<gene>
    <name evidence="2" type="ORF">ADUPG1_013707</name>
</gene>
<proteinExistence type="predicted"/>
<feature type="region of interest" description="Disordered" evidence="1">
    <location>
        <begin position="91"/>
        <end position="159"/>
    </location>
</feature>
<organism evidence="2 3">
    <name type="scientific">Aduncisulcus paluster</name>
    <dbReference type="NCBI Taxonomy" id="2918883"/>
    <lineage>
        <taxon>Eukaryota</taxon>
        <taxon>Metamonada</taxon>
        <taxon>Carpediemonas-like organisms</taxon>
        <taxon>Aduncisulcus</taxon>
    </lineage>
</organism>
<feature type="compositionally biased region" description="Polar residues" evidence="1">
    <location>
        <begin position="272"/>
        <end position="287"/>
    </location>
</feature>
<accession>A0ABQ5K3U2</accession>
<feature type="compositionally biased region" description="Low complexity" evidence="1">
    <location>
        <begin position="141"/>
        <end position="151"/>
    </location>
</feature>
<feature type="region of interest" description="Disordered" evidence="1">
    <location>
        <begin position="177"/>
        <end position="199"/>
    </location>
</feature>
<dbReference type="EMBL" id="BQXS01012724">
    <property type="protein sequence ID" value="GKT27246.1"/>
    <property type="molecule type" value="Genomic_DNA"/>
</dbReference>
<evidence type="ECO:0000313" key="3">
    <source>
        <dbReference type="Proteomes" id="UP001057375"/>
    </source>
</evidence>